<keyword evidence="5" id="KW-0677">Repeat</keyword>
<feature type="domain" description="C2H2-type" evidence="14">
    <location>
        <begin position="325"/>
        <end position="352"/>
    </location>
</feature>
<dbReference type="PANTHER" id="PTHR19818">
    <property type="entry name" value="ZINC FINGER PROTEIN ZIC AND GLI"/>
    <property type="match status" value="1"/>
</dbReference>
<comment type="subcellular location">
    <subcellularLocation>
        <location evidence="2">Nucleus</location>
    </subcellularLocation>
</comment>
<dbReference type="SUPFAM" id="SSF109640">
    <property type="entry name" value="KRAB domain (Kruppel-associated box)"/>
    <property type="match status" value="1"/>
</dbReference>
<dbReference type="InterPro" id="IPR013087">
    <property type="entry name" value="Znf_C2H2_type"/>
</dbReference>
<dbReference type="CDD" id="cd07765">
    <property type="entry name" value="KRAB_A-box"/>
    <property type="match status" value="1"/>
</dbReference>
<evidence type="ECO:0000256" key="5">
    <source>
        <dbReference type="ARBA" id="ARBA00022737"/>
    </source>
</evidence>
<dbReference type="InterPro" id="IPR036236">
    <property type="entry name" value="Znf_C2H2_sf"/>
</dbReference>
<comment type="similarity">
    <text evidence="3">Belongs to the krueppel C2H2-type zinc-finger protein family.</text>
</comment>
<evidence type="ECO:0000256" key="6">
    <source>
        <dbReference type="ARBA" id="ARBA00022771"/>
    </source>
</evidence>
<evidence type="ECO:0000256" key="8">
    <source>
        <dbReference type="ARBA" id="ARBA00023015"/>
    </source>
</evidence>
<dbReference type="OrthoDB" id="8922241at2759"/>
<dbReference type="FunFam" id="3.30.160.60:FF:001270">
    <property type="entry name" value="zinc finger protein 583 isoform X1"/>
    <property type="match status" value="1"/>
</dbReference>
<evidence type="ECO:0000256" key="13">
    <source>
        <dbReference type="SAM" id="MobiDB-lite"/>
    </source>
</evidence>
<dbReference type="FunFam" id="3.30.160.60:FF:002061">
    <property type="entry name" value="Uncharacterized protein"/>
    <property type="match status" value="1"/>
</dbReference>
<dbReference type="FunFam" id="3.30.160.60:FF:002063">
    <property type="entry name" value="RB associated KRAB zinc finger"/>
    <property type="match status" value="1"/>
</dbReference>
<dbReference type="FunFam" id="3.30.160.60:FF:002343">
    <property type="entry name" value="Zinc finger protein 33A"/>
    <property type="match status" value="1"/>
</dbReference>
<evidence type="ECO:0000313" key="16">
    <source>
        <dbReference type="Proteomes" id="UP000694569"/>
    </source>
</evidence>
<evidence type="ECO:0000256" key="10">
    <source>
        <dbReference type="ARBA" id="ARBA00023163"/>
    </source>
</evidence>
<dbReference type="FunFam" id="3.30.160.60:FF:000016">
    <property type="entry name" value="zinc finger protein 37 homolog"/>
    <property type="match status" value="1"/>
</dbReference>
<evidence type="ECO:0000259" key="14">
    <source>
        <dbReference type="PROSITE" id="PS50157"/>
    </source>
</evidence>
<dbReference type="GO" id="GO:0000978">
    <property type="term" value="F:RNA polymerase II cis-regulatory region sequence-specific DNA binding"/>
    <property type="evidence" value="ECO:0007669"/>
    <property type="project" value="TreeGrafter"/>
</dbReference>
<accession>A0A8C5WH16</accession>
<feature type="domain" description="C2H2-type" evidence="14">
    <location>
        <begin position="381"/>
        <end position="408"/>
    </location>
</feature>
<reference evidence="15" key="1">
    <citation type="submission" date="2025-08" db="UniProtKB">
        <authorList>
            <consortium name="Ensembl"/>
        </authorList>
    </citation>
    <scope>IDENTIFICATION</scope>
</reference>
<evidence type="ECO:0000256" key="1">
    <source>
        <dbReference type="ARBA" id="ARBA00003767"/>
    </source>
</evidence>
<evidence type="ECO:0000256" key="12">
    <source>
        <dbReference type="PROSITE-ProRule" id="PRU00042"/>
    </source>
</evidence>
<keyword evidence="16" id="KW-1185">Reference proteome</keyword>
<organism evidence="15 16">
    <name type="scientific">Leptobrachium leishanense</name>
    <name type="common">Leishan spiny toad</name>
    <dbReference type="NCBI Taxonomy" id="445787"/>
    <lineage>
        <taxon>Eukaryota</taxon>
        <taxon>Metazoa</taxon>
        <taxon>Chordata</taxon>
        <taxon>Craniata</taxon>
        <taxon>Vertebrata</taxon>
        <taxon>Euteleostomi</taxon>
        <taxon>Amphibia</taxon>
        <taxon>Batrachia</taxon>
        <taxon>Anura</taxon>
        <taxon>Pelobatoidea</taxon>
        <taxon>Megophryidae</taxon>
        <taxon>Leptobrachium</taxon>
    </lineage>
</organism>
<comment type="function">
    <text evidence="1">May be involved in transcriptional regulation.</text>
</comment>
<evidence type="ECO:0000313" key="15">
    <source>
        <dbReference type="Ensembl" id="ENSLLEP00000037692.1"/>
    </source>
</evidence>
<evidence type="ECO:0000256" key="2">
    <source>
        <dbReference type="ARBA" id="ARBA00004123"/>
    </source>
</evidence>
<dbReference type="SUPFAM" id="SSF57667">
    <property type="entry name" value="beta-beta-alpha zinc fingers"/>
    <property type="match status" value="5"/>
</dbReference>
<dbReference type="PROSITE" id="PS00028">
    <property type="entry name" value="ZINC_FINGER_C2H2_1"/>
    <property type="match status" value="9"/>
</dbReference>
<protein>
    <recommendedName>
        <fullName evidence="14">C2H2-type domain-containing protein</fullName>
    </recommendedName>
</protein>
<dbReference type="Ensembl" id="ENSLLET00000039139.1">
    <property type="protein sequence ID" value="ENSLLEP00000037692.1"/>
    <property type="gene ID" value="ENSLLEG00000023867.1"/>
</dbReference>
<feature type="domain" description="C2H2-type" evidence="14">
    <location>
        <begin position="409"/>
        <end position="436"/>
    </location>
</feature>
<dbReference type="Proteomes" id="UP000694569">
    <property type="component" value="Unplaced"/>
</dbReference>
<dbReference type="InterPro" id="IPR050329">
    <property type="entry name" value="GLI_C2H2-zinc-finger"/>
</dbReference>
<dbReference type="AlphaFoldDB" id="A0A8C5WH16"/>
<dbReference type="PANTHER" id="PTHR19818:SF158">
    <property type="entry name" value="C2H2-TYPE DOMAIN-CONTAINING PROTEIN-RELATED"/>
    <property type="match status" value="1"/>
</dbReference>
<feature type="domain" description="C2H2-type" evidence="14">
    <location>
        <begin position="297"/>
        <end position="324"/>
    </location>
</feature>
<evidence type="ECO:0000256" key="4">
    <source>
        <dbReference type="ARBA" id="ARBA00022723"/>
    </source>
</evidence>
<keyword evidence="4" id="KW-0479">Metal-binding</keyword>
<reference evidence="15" key="2">
    <citation type="submission" date="2025-09" db="UniProtKB">
        <authorList>
            <consortium name="Ensembl"/>
        </authorList>
    </citation>
    <scope>IDENTIFICATION</scope>
</reference>
<proteinExistence type="inferred from homology"/>
<dbReference type="FunFam" id="3.30.160.60:FF:000739">
    <property type="entry name" value="Zgc:171418 protein"/>
    <property type="match status" value="1"/>
</dbReference>
<evidence type="ECO:0000256" key="7">
    <source>
        <dbReference type="ARBA" id="ARBA00022833"/>
    </source>
</evidence>
<evidence type="ECO:0000256" key="3">
    <source>
        <dbReference type="ARBA" id="ARBA00006991"/>
    </source>
</evidence>
<dbReference type="GeneTree" id="ENSGT01150000286944"/>
<feature type="domain" description="C2H2-type" evidence="14">
    <location>
        <begin position="353"/>
        <end position="380"/>
    </location>
</feature>
<name>A0A8C5WH16_9ANUR</name>
<evidence type="ECO:0000256" key="9">
    <source>
        <dbReference type="ARBA" id="ARBA00023125"/>
    </source>
</evidence>
<dbReference type="InterPro" id="IPR001909">
    <property type="entry name" value="KRAB"/>
</dbReference>
<dbReference type="Pfam" id="PF01352">
    <property type="entry name" value="KRAB"/>
    <property type="match status" value="1"/>
</dbReference>
<keyword evidence="8" id="KW-0805">Transcription regulation</keyword>
<dbReference type="Gene3D" id="6.10.140.140">
    <property type="match status" value="1"/>
</dbReference>
<dbReference type="PROSITE" id="PS50157">
    <property type="entry name" value="ZINC_FINGER_C2H2_2"/>
    <property type="match status" value="9"/>
</dbReference>
<dbReference type="GO" id="GO:0045944">
    <property type="term" value="P:positive regulation of transcription by RNA polymerase II"/>
    <property type="evidence" value="ECO:0007669"/>
    <property type="project" value="UniProtKB-ARBA"/>
</dbReference>
<evidence type="ECO:0000256" key="11">
    <source>
        <dbReference type="ARBA" id="ARBA00023242"/>
    </source>
</evidence>
<keyword evidence="7" id="KW-0862">Zinc</keyword>
<dbReference type="FunFam" id="3.30.160.60:FF:000557">
    <property type="entry name" value="zinc finger and SCAN domain-containing protein 29"/>
    <property type="match status" value="1"/>
</dbReference>
<dbReference type="GO" id="GO:0000981">
    <property type="term" value="F:DNA-binding transcription factor activity, RNA polymerase II-specific"/>
    <property type="evidence" value="ECO:0007669"/>
    <property type="project" value="TreeGrafter"/>
</dbReference>
<feature type="domain" description="C2H2-type" evidence="14">
    <location>
        <begin position="521"/>
        <end position="548"/>
    </location>
</feature>
<sequence length="552" mass="63186">MNKVRNQTAHRILDLALEIIYLLTGEDHMVVKIPELVHDNNSRQISEGCDKAQHHSTEPPLHSLIHMVNNEQKILELANKIIQLLSGEVPIRCEDVTVYLSMEEWEYLEGHKELYKDVMMEDHQPIVLLDNFSPGEFHTPVSLPGFGIKNGTENETDNGEKYPKITKTIEGPAKSETNAKREPLAFEDRSVLETEINVTTEHSQTEYPPIDIKEEPDSCEENLTESDIYKLTLHTQAESDMCGVRYITDPDLYLPTKHTQTKYIHGNLDEYLTGNTSPLEEMPSTSFIESSKQKKLFKCRECGKCFPKNYKLIIHLRVHTGERPFKCTECGKCFTRASYLAAHKMIHTGEKPFRCTDCGKCFTRALSLATHKLIHTGEKTFNCTECDKCFTRASSLVRHKIIHTGEKPFKCSECERCFTWGSDLTRHKMIHTGEKPFNCTECGKCFTQASDLATHKIIHTGVKPYKCTECEKCFSWASDLTRHKMIHTGEKPHNCTECGKSFSQGSDLVRHKMIHNGEKPFKCNVCGKGFPRNDHAILHQRLHIRDKPFNFP</sequence>
<keyword evidence="6 12" id="KW-0863">Zinc-finger</keyword>
<dbReference type="InterPro" id="IPR036051">
    <property type="entry name" value="KRAB_dom_sf"/>
</dbReference>
<dbReference type="GO" id="GO:0008270">
    <property type="term" value="F:zinc ion binding"/>
    <property type="evidence" value="ECO:0007669"/>
    <property type="project" value="UniProtKB-KW"/>
</dbReference>
<feature type="domain" description="C2H2-type" evidence="14">
    <location>
        <begin position="465"/>
        <end position="492"/>
    </location>
</feature>
<dbReference type="FunFam" id="3.30.160.60:FF:000295">
    <property type="entry name" value="zinc finger protein 19"/>
    <property type="match status" value="1"/>
</dbReference>
<feature type="region of interest" description="Disordered" evidence="13">
    <location>
        <begin position="143"/>
        <end position="163"/>
    </location>
</feature>
<keyword evidence="9" id="KW-0238">DNA-binding</keyword>
<dbReference type="SMART" id="SM00355">
    <property type="entry name" value="ZnF_C2H2"/>
    <property type="match status" value="9"/>
</dbReference>
<dbReference type="Gene3D" id="3.30.160.60">
    <property type="entry name" value="Classic Zinc Finger"/>
    <property type="match status" value="9"/>
</dbReference>
<dbReference type="Pfam" id="PF00096">
    <property type="entry name" value="zf-C2H2"/>
    <property type="match status" value="8"/>
</dbReference>
<dbReference type="GO" id="GO:0005634">
    <property type="term" value="C:nucleus"/>
    <property type="evidence" value="ECO:0007669"/>
    <property type="project" value="UniProtKB-SubCell"/>
</dbReference>
<keyword evidence="11" id="KW-0539">Nucleus</keyword>
<dbReference type="FunFam" id="3.30.160.60:FF:000478">
    <property type="entry name" value="Zinc finger protein 133"/>
    <property type="match status" value="1"/>
</dbReference>
<feature type="domain" description="C2H2-type" evidence="14">
    <location>
        <begin position="437"/>
        <end position="464"/>
    </location>
</feature>
<keyword evidence="10" id="KW-0804">Transcription</keyword>
<feature type="domain" description="C2H2-type" evidence="14">
    <location>
        <begin position="493"/>
        <end position="520"/>
    </location>
</feature>